<evidence type="ECO:0000313" key="2">
    <source>
        <dbReference type="Proteomes" id="UP000194127"/>
    </source>
</evidence>
<name>A0A1X6MLM2_9APHY</name>
<dbReference type="PANTHER" id="PTHR13593">
    <property type="match status" value="1"/>
</dbReference>
<dbReference type="PANTHER" id="PTHR13593:SF143">
    <property type="entry name" value="PHOSPHATIDYLINOSITOL-SPECIFIC PHOSPHOLIPASE C X DOMAIN-CONTAINING PROTEIN"/>
    <property type="match status" value="1"/>
</dbReference>
<sequence length="440" mass="48133">MGEGGTLVLVNGTPHPWNLTYQHSYQMNSWPFTNYSIIPDYSSVPVYIEWNEDITVDPFNDAGEATYALAGTPYSFQIQARYRYIQVEFQSIATAGNDEGSTIGLGWDHNGNMPFILSGNEGGFSSNNPPVAWMQDNIGKLGPRTLRQLTIPGSHDAGMYELTGGTAFANDANTQTQTLSIGGQLTLGSRYFDSRPVISDGQYVSGHYSDLTEPLGWQGGNGESFDDIISDINDFTSTNKELIIVNLSHDYDTDTGRDYQVFTQAQWDALFELLLGINDLYVAPDPTTVDLTQLPLSDFIGDDNAAVVVIVQPNNGSITLGDYNSLGFYTYSQFNAYNSYSDTDSDSDMSSDQLQKMRTVRTSPDAQEFLLSWTLTQDAADAVTGYPTILDLAAEAMQSLYTDVFPACSNTTYPNIIFLDGWNTSDPTALALAIIDSVGG</sequence>
<organism evidence="1 2">
    <name type="scientific">Postia placenta MAD-698-R-SB12</name>
    <dbReference type="NCBI Taxonomy" id="670580"/>
    <lineage>
        <taxon>Eukaryota</taxon>
        <taxon>Fungi</taxon>
        <taxon>Dikarya</taxon>
        <taxon>Basidiomycota</taxon>
        <taxon>Agaricomycotina</taxon>
        <taxon>Agaricomycetes</taxon>
        <taxon>Polyporales</taxon>
        <taxon>Adustoporiaceae</taxon>
        <taxon>Rhodonia</taxon>
    </lineage>
</organism>
<accession>A0A1X6MLM2</accession>
<dbReference type="GO" id="GO:0006629">
    <property type="term" value="P:lipid metabolic process"/>
    <property type="evidence" value="ECO:0007669"/>
    <property type="project" value="InterPro"/>
</dbReference>
<dbReference type="InterPro" id="IPR017946">
    <property type="entry name" value="PLC-like_Pdiesterase_TIM-brl"/>
</dbReference>
<dbReference type="GeneID" id="36326409"/>
<dbReference type="GO" id="GO:0008081">
    <property type="term" value="F:phosphoric diester hydrolase activity"/>
    <property type="evidence" value="ECO:0007669"/>
    <property type="project" value="InterPro"/>
</dbReference>
<protein>
    <recommendedName>
        <fullName evidence="3">PLC-like phosphodiesterase</fullName>
    </recommendedName>
</protein>
<proteinExistence type="predicted"/>
<dbReference type="Proteomes" id="UP000194127">
    <property type="component" value="Unassembled WGS sequence"/>
</dbReference>
<dbReference type="EMBL" id="KZ110609">
    <property type="protein sequence ID" value="OSX57265.1"/>
    <property type="molecule type" value="Genomic_DNA"/>
</dbReference>
<gene>
    <name evidence="1" type="ORF">POSPLADRAFT_1061962</name>
</gene>
<dbReference type="SUPFAM" id="SSF51695">
    <property type="entry name" value="PLC-like phosphodiesterases"/>
    <property type="match status" value="1"/>
</dbReference>
<dbReference type="AlphaFoldDB" id="A0A1X6MLM2"/>
<reference evidence="1 2" key="1">
    <citation type="submission" date="2017-04" db="EMBL/GenBank/DDBJ databases">
        <title>Genome Sequence of the Model Brown-Rot Fungus Postia placenta SB12.</title>
        <authorList>
            <consortium name="DOE Joint Genome Institute"/>
            <person name="Gaskell J."/>
            <person name="Kersten P."/>
            <person name="Larrondo L.F."/>
            <person name="Canessa P."/>
            <person name="Martinez D."/>
            <person name="Hibbett D."/>
            <person name="Schmoll M."/>
            <person name="Kubicek C.P."/>
            <person name="Martinez A.T."/>
            <person name="Yadav J."/>
            <person name="Master E."/>
            <person name="Magnuson J.K."/>
            <person name="James T."/>
            <person name="Yaver D."/>
            <person name="Berka R."/>
            <person name="Labutti K."/>
            <person name="Lipzen A."/>
            <person name="Aerts A."/>
            <person name="Barry K."/>
            <person name="Henrissat B."/>
            <person name="Blanchette R."/>
            <person name="Grigoriev I."/>
            <person name="Cullen D."/>
        </authorList>
    </citation>
    <scope>NUCLEOTIDE SEQUENCE [LARGE SCALE GENOMIC DNA]</scope>
    <source>
        <strain evidence="1 2">MAD-698-R-SB12</strain>
    </source>
</reference>
<keyword evidence="2" id="KW-1185">Reference proteome</keyword>
<dbReference type="OrthoDB" id="1046782at2759"/>
<evidence type="ECO:0008006" key="3">
    <source>
        <dbReference type="Google" id="ProtNLM"/>
    </source>
</evidence>
<dbReference type="InterPro" id="IPR051057">
    <property type="entry name" value="PI-PLC_domain"/>
</dbReference>
<dbReference type="Gene3D" id="3.20.20.190">
    <property type="entry name" value="Phosphatidylinositol (PI) phosphodiesterase"/>
    <property type="match status" value="1"/>
</dbReference>
<evidence type="ECO:0000313" key="1">
    <source>
        <dbReference type="EMBL" id="OSX57265.1"/>
    </source>
</evidence>
<dbReference type="RefSeq" id="XP_024334059.1">
    <property type="nucleotide sequence ID" value="XM_024481459.1"/>
</dbReference>